<reference evidence="9 10" key="1">
    <citation type="submission" date="2018-02" db="EMBL/GenBank/DDBJ databases">
        <title>Solimicrobium silvestre gen. nov., sp. nov., isolated from alpine forest soil.</title>
        <authorList>
            <person name="Margesin R."/>
            <person name="Albuquerque L."/>
            <person name="Zhang D.-C."/>
            <person name="Froufe H.J.C."/>
            <person name="Severino R."/>
            <person name="Roxo I."/>
            <person name="Egas C."/>
            <person name="Da Costa M.S."/>
        </authorList>
    </citation>
    <scope>NUCLEOTIDE SEQUENCE [LARGE SCALE GENOMIC DNA]</scope>
    <source>
        <strain evidence="9 10">S20-91</strain>
    </source>
</reference>
<evidence type="ECO:0000256" key="6">
    <source>
        <dbReference type="ARBA" id="ARBA00023237"/>
    </source>
</evidence>
<evidence type="ECO:0000256" key="5">
    <source>
        <dbReference type="ARBA" id="ARBA00023143"/>
    </source>
</evidence>
<comment type="subunit">
    <text evidence="7">The basal body constitutes a major portion of the flagellar organelle and consists of four rings (L,P,S, and M) mounted on a central rod.</text>
</comment>
<keyword evidence="9" id="KW-0282">Flagellum</keyword>
<evidence type="ECO:0000313" key="9">
    <source>
        <dbReference type="EMBL" id="PRC93905.1"/>
    </source>
</evidence>
<evidence type="ECO:0000256" key="4">
    <source>
        <dbReference type="ARBA" id="ARBA00023136"/>
    </source>
</evidence>
<feature type="signal peptide" evidence="8">
    <location>
        <begin position="1"/>
        <end position="21"/>
    </location>
</feature>
<dbReference type="OrthoDB" id="9789463at2"/>
<evidence type="ECO:0000313" key="10">
    <source>
        <dbReference type="Proteomes" id="UP000237839"/>
    </source>
</evidence>
<keyword evidence="9" id="KW-0969">Cilium</keyword>
<keyword evidence="3 8" id="KW-0732">Signal</keyword>
<gene>
    <name evidence="7" type="primary">flgH</name>
    <name evidence="9" type="ORF">S2091_1514</name>
</gene>
<dbReference type="GO" id="GO:0009279">
    <property type="term" value="C:cell outer membrane"/>
    <property type="evidence" value="ECO:0007669"/>
    <property type="project" value="UniProtKB-SubCell"/>
</dbReference>
<dbReference type="PANTHER" id="PTHR34933">
    <property type="entry name" value="FLAGELLAR L-RING PROTEIN"/>
    <property type="match status" value="1"/>
</dbReference>
<feature type="chain" id="PRO_5015411842" description="Flagellar L-ring protein" evidence="8">
    <location>
        <begin position="22"/>
        <end position="190"/>
    </location>
</feature>
<dbReference type="EMBL" id="PUGF01000005">
    <property type="protein sequence ID" value="PRC93905.1"/>
    <property type="molecule type" value="Genomic_DNA"/>
</dbReference>
<dbReference type="PANTHER" id="PTHR34933:SF1">
    <property type="entry name" value="FLAGELLAR L-RING PROTEIN"/>
    <property type="match status" value="1"/>
</dbReference>
<evidence type="ECO:0000256" key="7">
    <source>
        <dbReference type="HAMAP-Rule" id="MF_00415"/>
    </source>
</evidence>
<keyword evidence="10" id="KW-1185">Reference proteome</keyword>
<accession>A0A2S9H1N8</accession>
<evidence type="ECO:0000256" key="2">
    <source>
        <dbReference type="ARBA" id="ARBA00006929"/>
    </source>
</evidence>
<name>A0A2S9H1N8_9BURK</name>
<evidence type="ECO:0000256" key="3">
    <source>
        <dbReference type="ARBA" id="ARBA00022729"/>
    </source>
</evidence>
<dbReference type="Pfam" id="PF02107">
    <property type="entry name" value="FlgH"/>
    <property type="match status" value="1"/>
</dbReference>
<dbReference type="InterPro" id="IPR000527">
    <property type="entry name" value="Flag_Lring"/>
</dbReference>
<comment type="subcellular location">
    <subcellularLocation>
        <location evidence="7">Cell outer membrane</location>
    </subcellularLocation>
    <subcellularLocation>
        <location evidence="7">Bacterial flagellum basal body</location>
    </subcellularLocation>
</comment>
<dbReference type="RefSeq" id="WP_105531180.1">
    <property type="nucleotide sequence ID" value="NZ_PUGF01000005.1"/>
</dbReference>
<dbReference type="GO" id="GO:0071973">
    <property type="term" value="P:bacterial-type flagellum-dependent cell motility"/>
    <property type="evidence" value="ECO:0007669"/>
    <property type="project" value="InterPro"/>
</dbReference>
<proteinExistence type="inferred from homology"/>
<organism evidence="9 10">
    <name type="scientific">Solimicrobium silvestre</name>
    <dbReference type="NCBI Taxonomy" id="2099400"/>
    <lineage>
        <taxon>Bacteria</taxon>
        <taxon>Pseudomonadati</taxon>
        <taxon>Pseudomonadota</taxon>
        <taxon>Betaproteobacteria</taxon>
        <taxon>Burkholderiales</taxon>
        <taxon>Oxalobacteraceae</taxon>
        <taxon>Solimicrobium</taxon>
    </lineage>
</organism>
<evidence type="ECO:0000256" key="1">
    <source>
        <dbReference type="ARBA" id="ARBA00002591"/>
    </source>
</evidence>
<comment type="caution">
    <text evidence="9">The sequence shown here is derived from an EMBL/GenBank/DDBJ whole genome shotgun (WGS) entry which is preliminary data.</text>
</comment>
<dbReference type="GO" id="GO:0009427">
    <property type="term" value="C:bacterial-type flagellum basal body, distal rod, L ring"/>
    <property type="evidence" value="ECO:0007669"/>
    <property type="project" value="InterPro"/>
</dbReference>
<evidence type="ECO:0000256" key="8">
    <source>
        <dbReference type="SAM" id="SignalP"/>
    </source>
</evidence>
<dbReference type="GO" id="GO:0003774">
    <property type="term" value="F:cytoskeletal motor activity"/>
    <property type="evidence" value="ECO:0007669"/>
    <property type="project" value="InterPro"/>
</dbReference>
<keyword evidence="6 7" id="KW-0998">Cell outer membrane</keyword>
<dbReference type="AlphaFoldDB" id="A0A2S9H1N8"/>
<dbReference type="Proteomes" id="UP000237839">
    <property type="component" value="Unassembled WGS sequence"/>
</dbReference>
<comment type="function">
    <text evidence="1 7">Assembles around the rod to form the L-ring and probably protects the motor/basal body from shearing forces during rotation.</text>
</comment>
<comment type="similarity">
    <text evidence="2 7">Belongs to the FlgH family.</text>
</comment>
<keyword evidence="5 7" id="KW-0975">Bacterial flagellum</keyword>
<keyword evidence="9" id="KW-0966">Cell projection</keyword>
<keyword evidence="4 7" id="KW-0472">Membrane</keyword>
<dbReference type="HAMAP" id="MF_00415">
    <property type="entry name" value="FlgH"/>
    <property type="match status" value="1"/>
</dbReference>
<protein>
    <recommendedName>
        <fullName evidence="7">Flagellar L-ring protein</fullName>
    </recommendedName>
    <alternativeName>
        <fullName evidence="7">Basal body L-ring protein</fullName>
    </alternativeName>
</protein>
<dbReference type="PRINTS" id="PR01008">
    <property type="entry name" value="FLGLRINGFLGH"/>
</dbReference>
<sequence>MKKSMLCATALIVSFASQIQAEDLYKEQTYRPLAADKRAHLPGDSVTVMIYENSSASSSANTNVTRSSNLGVQAAATQVNHQASLGTSSNFDGGGTVQRSDNLLAQITVTVEKIAPNGDLWVSGEQVVEINSDKQHIKVEGRIRTLDISDTNTVPSNRIAEAKISYLGDGDLASHQKPGLITSFFAWIGL</sequence>